<evidence type="ECO:0000313" key="2">
    <source>
        <dbReference type="Proteomes" id="UP001302745"/>
    </source>
</evidence>
<accession>A0AAN6ZWN0</accession>
<dbReference type="Gene3D" id="3.30.460.40">
    <property type="match status" value="1"/>
</dbReference>
<dbReference type="InterPro" id="IPR043519">
    <property type="entry name" value="NT_sf"/>
</dbReference>
<dbReference type="InterPro" id="IPR014942">
    <property type="entry name" value="AbiEii"/>
</dbReference>
<keyword evidence="2" id="KW-1185">Reference proteome</keyword>
<dbReference type="SUPFAM" id="SSF81301">
    <property type="entry name" value="Nucleotidyltransferase"/>
    <property type="match status" value="1"/>
</dbReference>
<dbReference type="Proteomes" id="UP001302745">
    <property type="component" value="Unassembled WGS sequence"/>
</dbReference>
<organism evidence="1 2">
    <name type="scientific">Chaetomidium leptoderma</name>
    <dbReference type="NCBI Taxonomy" id="669021"/>
    <lineage>
        <taxon>Eukaryota</taxon>
        <taxon>Fungi</taxon>
        <taxon>Dikarya</taxon>
        <taxon>Ascomycota</taxon>
        <taxon>Pezizomycotina</taxon>
        <taxon>Sordariomycetes</taxon>
        <taxon>Sordariomycetidae</taxon>
        <taxon>Sordariales</taxon>
        <taxon>Chaetomiaceae</taxon>
        <taxon>Chaetomidium</taxon>
    </lineage>
</organism>
<reference evidence="1" key="1">
    <citation type="journal article" date="2023" name="Mol. Phylogenet. Evol.">
        <title>Genome-scale phylogeny and comparative genomics of the fungal order Sordariales.</title>
        <authorList>
            <person name="Hensen N."/>
            <person name="Bonometti L."/>
            <person name="Westerberg I."/>
            <person name="Brannstrom I.O."/>
            <person name="Guillou S."/>
            <person name="Cros-Aarteil S."/>
            <person name="Calhoun S."/>
            <person name="Haridas S."/>
            <person name="Kuo A."/>
            <person name="Mondo S."/>
            <person name="Pangilinan J."/>
            <person name="Riley R."/>
            <person name="LaButti K."/>
            <person name="Andreopoulos B."/>
            <person name="Lipzen A."/>
            <person name="Chen C."/>
            <person name="Yan M."/>
            <person name="Daum C."/>
            <person name="Ng V."/>
            <person name="Clum A."/>
            <person name="Steindorff A."/>
            <person name="Ohm R.A."/>
            <person name="Martin F."/>
            <person name="Silar P."/>
            <person name="Natvig D.O."/>
            <person name="Lalanne C."/>
            <person name="Gautier V."/>
            <person name="Ament-Velasquez S.L."/>
            <person name="Kruys A."/>
            <person name="Hutchinson M.I."/>
            <person name="Powell A.J."/>
            <person name="Barry K."/>
            <person name="Miller A.N."/>
            <person name="Grigoriev I.V."/>
            <person name="Debuchy R."/>
            <person name="Gladieux P."/>
            <person name="Hiltunen Thoren M."/>
            <person name="Johannesson H."/>
        </authorList>
    </citation>
    <scope>NUCLEOTIDE SEQUENCE</scope>
    <source>
        <strain evidence="1">CBS 538.74</strain>
    </source>
</reference>
<dbReference type="Pfam" id="PF08843">
    <property type="entry name" value="AbiEii"/>
    <property type="match status" value="1"/>
</dbReference>
<comment type="caution">
    <text evidence="1">The sequence shown here is derived from an EMBL/GenBank/DDBJ whole genome shotgun (WGS) entry which is preliminary data.</text>
</comment>
<gene>
    <name evidence="1" type="ORF">C8A00DRAFT_34235</name>
</gene>
<proteinExistence type="predicted"/>
<reference evidence="1" key="2">
    <citation type="submission" date="2023-05" db="EMBL/GenBank/DDBJ databases">
        <authorList>
            <consortium name="Lawrence Berkeley National Laboratory"/>
            <person name="Steindorff A."/>
            <person name="Hensen N."/>
            <person name="Bonometti L."/>
            <person name="Westerberg I."/>
            <person name="Brannstrom I.O."/>
            <person name="Guillou S."/>
            <person name="Cros-Aarteil S."/>
            <person name="Calhoun S."/>
            <person name="Haridas S."/>
            <person name="Kuo A."/>
            <person name="Mondo S."/>
            <person name="Pangilinan J."/>
            <person name="Riley R."/>
            <person name="Labutti K."/>
            <person name="Andreopoulos B."/>
            <person name="Lipzen A."/>
            <person name="Chen C."/>
            <person name="Yanf M."/>
            <person name="Daum C."/>
            <person name="Ng V."/>
            <person name="Clum A."/>
            <person name="Ohm R."/>
            <person name="Martin F."/>
            <person name="Silar P."/>
            <person name="Natvig D."/>
            <person name="Lalanne C."/>
            <person name="Gautier V."/>
            <person name="Ament-Velasquez S.L."/>
            <person name="Kruys A."/>
            <person name="Hutchinson M.I."/>
            <person name="Powell A.J."/>
            <person name="Barry K."/>
            <person name="Miller A.N."/>
            <person name="Grigoriev I.V."/>
            <person name="Debuchy R."/>
            <person name="Gladieux P."/>
            <person name="Thoren M.H."/>
            <person name="Johannesson H."/>
        </authorList>
    </citation>
    <scope>NUCLEOTIDE SEQUENCE</scope>
    <source>
        <strain evidence="1">CBS 538.74</strain>
    </source>
</reference>
<dbReference type="AlphaFoldDB" id="A0AAN6ZWN0"/>
<dbReference type="EMBL" id="MU856953">
    <property type="protein sequence ID" value="KAK4153053.1"/>
    <property type="molecule type" value="Genomic_DNA"/>
</dbReference>
<sequence>MSDAGSHRSSPFSVDSAEQDLPVPPAQWDVDAHLPQLERESLNVKQEHLVLALDYVGALLDAKGYAWAVMGGLAFFMHGNKNRNTRDVDVAIEAKPKEVIAALKDDRIFTPPLLSMAGSGCGKFYVVLGFESGGDRQIVEVDLIMAGHLGAPKNLSDVTVTKMAETAAGPRIYKVLSVQQLFRAKLHALNVRDAERDFGDLEWLCFIHIREIQEVADTMDELERMNFVSKYRKKYPEKGVAVIEALKVALRLGPEEYSG</sequence>
<name>A0AAN6ZWN0_9PEZI</name>
<evidence type="ECO:0000313" key="1">
    <source>
        <dbReference type="EMBL" id="KAK4153053.1"/>
    </source>
</evidence>
<protein>
    <submittedName>
        <fullName evidence="1">Uncharacterized protein</fullName>
    </submittedName>
</protein>